<evidence type="ECO:0000313" key="6">
    <source>
        <dbReference type="Proteomes" id="UP001281614"/>
    </source>
</evidence>
<keyword evidence="6" id="KW-1185">Reference proteome</keyword>
<keyword evidence="2" id="KW-0285">Flavoprotein</keyword>
<sequence length="343" mass="36623">MASDSTMAPHVFRNVLDVCIIGAGPAGLSAALSLGRVLRSAVVFDSGDCKAHIVSRIGGAHHQDNPSLIRNGLKAELQRKYKTIMFAKTGARTVRETGPVFEVEDENGRYWKSRKVILATGTRDVLPDVAGYKECWGKGMSVLQKTVDLSSCLQVHRFNCMHRSGFEKFGAVNAAVLLSSCSNASLSDAISCGQLARQFSTNICLLTNGTGSPTLGDIQKAAEIHSLKVDDRKIRILQTLGYDTDASMVVEFEDGTTSSFGFLFHKPDTVPSGSFAEQLELETTPTGDVSISGFMQETSRRGVFAAGGCATQVQQVSVAMGAGCAAGVGANAQILQDDFEKDR</sequence>
<dbReference type="Proteomes" id="UP001281614">
    <property type="component" value="Unassembled WGS sequence"/>
</dbReference>
<proteinExistence type="inferred from homology"/>
<dbReference type="InterPro" id="IPR036188">
    <property type="entry name" value="FAD/NAD-bd_sf"/>
</dbReference>
<evidence type="ECO:0000256" key="3">
    <source>
        <dbReference type="ARBA" id="ARBA00023002"/>
    </source>
</evidence>
<evidence type="ECO:0000256" key="1">
    <source>
        <dbReference type="ARBA" id="ARBA00009333"/>
    </source>
</evidence>
<dbReference type="Gene3D" id="3.50.50.60">
    <property type="entry name" value="FAD/NAD(P)-binding domain"/>
    <property type="match status" value="2"/>
</dbReference>
<comment type="caution">
    <text evidence="5">The sequence shown here is derived from an EMBL/GenBank/DDBJ whole genome shotgun (WGS) entry which is preliminary data.</text>
</comment>
<dbReference type="AlphaFoldDB" id="A0AAE0D1L4"/>
<name>A0AAE0D1L4_COLKA</name>
<dbReference type="PRINTS" id="PR00368">
    <property type="entry name" value="FADPNR"/>
</dbReference>
<dbReference type="EMBL" id="VYYT01000390">
    <property type="protein sequence ID" value="KAK2737953.1"/>
    <property type="molecule type" value="Genomic_DNA"/>
</dbReference>
<dbReference type="PRINTS" id="PR00469">
    <property type="entry name" value="PNDRDTASEII"/>
</dbReference>
<accession>A0AAE0D1L4</accession>
<evidence type="ECO:0000259" key="4">
    <source>
        <dbReference type="Pfam" id="PF07992"/>
    </source>
</evidence>
<dbReference type="PANTHER" id="PTHR48105">
    <property type="entry name" value="THIOREDOXIN REDUCTASE 1-RELATED-RELATED"/>
    <property type="match status" value="1"/>
</dbReference>
<evidence type="ECO:0000256" key="2">
    <source>
        <dbReference type="ARBA" id="ARBA00022630"/>
    </source>
</evidence>
<feature type="domain" description="FAD/NAD(P)-binding" evidence="4">
    <location>
        <begin position="17"/>
        <end position="150"/>
    </location>
</feature>
<dbReference type="Pfam" id="PF07992">
    <property type="entry name" value="Pyr_redox_2"/>
    <property type="match status" value="1"/>
</dbReference>
<dbReference type="SUPFAM" id="SSF51905">
    <property type="entry name" value="FAD/NAD(P)-binding domain"/>
    <property type="match status" value="1"/>
</dbReference>
<dbReference type="InterPro" id="IPR023753">
    <property type="entry name" value="FAD/NAD-binding_dom"/>
</dbReference>
<keyword evidence="3" id="KW-0560">Oxidoreductase</keyword>
<comment type="similarity">
    <text evidence="1">Belongs to the class-II pyridine nucleotide-disulfide oxidoreductase family.</text>
</comment>
<dbReference type="GO" id="GO:0016491">
    <property type="term" value="F:oxidoreductase activity"/>
    <property type="evidence" value="ECO:0007669"/>
    <property type="project" value="UniProtKB-KW"/>
</dbReference>
<protein>
    <submittedName>
        <fullName evidence="5">Thioredoxin reductase</fullName>
    </submittedName>
</protein>
<organism evidence="5 6">
    <name type="scientific">Colletotrichum kahawae</name>
    <name type="common">Coffee berry disease fungus</name>
    <dbReference type="NCBI Taxonomy" id="34407"/>
    <lineage>
        <taxon>Eukaryota</taxon>
        <taxon>Fungi</taxon>
        <taxon>Dikarya</taxon>
        <taxon>Ascomycota</taxon>
        <taxon>Pezizomycotina</taxon>
        <taxon>Sordariomycetes</taxon>
        <taxon>Hypocreomycetidae</taxon>
        <taxon>Glomerellales</taxon>
        <taxon>Glomerellaceae</taxon>
        <taxon>Colletotrichum</taxon>
        <taxon>Colletotrichum gloeosporioides species complex</taxon>
    </lineage>
</organism>
<reference evidence="5" key="1">
    <citation type="submission" date="2023-02" db="EMBL/GenBank/DDBJ databases">
        <title>Colletotrichum kahawae CIFC_Que2 genome sequencing and assembly.</title>
        <authorList>
            <person name="Baroncelli R."/>
        </authorList>
    </citation>
    <scope>NUCLEOTIDE SEQUENCE</scope>
    <source>
        <strain evidence="5">CIFC_Que2</strain>
    </source>
</reference>
<dbReference type="GO" id="GO:0097237">
    <property type="term" value="P:cellular response to toxic substance"/>
    <property type="evidence" value="ECO:0007669"/>
    <property type="project" value="UniProtKB-ARBA"/>
</dbReference>
<dbReference type="InterPro" id="IPR050097">
    <property type="entry name" value="Ferredoxin-NADP_redctase_2"/>
</dbReference>
<evidence type="ECO:0000313" key="5">
    <source>
        <dbReference type="EMBL" id="KAK2737953.1"/>
    </source>
</evidence>
<gene>
    <name evidence="5" type="ORF">CKAH01_18804</name>
</gene>